<dbReference type="InterPro" id="IPR002035">
    <property type="entry name" value="VWF_A"/>
</dbReference>
<proteinExistence type="predicted"/>
<dbReference type="CDD" id="cd00198">
    <property type="entry name" value="vWFA"/>
    <property type="match status" value="1"/>
</dbReference>
<keyword evidence="1" id="KW-0812">Transmembrane</keyword>
<dbReference type="SUPFAM" id="SSF53300">
    <property type="entry name" value="vWA-like"/>
    <property type="match status" value="1"/>
</dbReference>
<dbReference type="SMART" id="SM00327">
    <property type="entry name" value="VWA"/>
    <property type="match status" value="1"/>
</dbReference>
<evidence type="ECO:0000256" key="1">
    <source>
        <dbReference type="SAM" id="Phobius"/>
    </source>
</evidence>
<dbReference type="Gene3D" id="3.40.50.410">
    <property type="entry name" value="von Willebrand factor, type A domain"/>
    <property type="match status" value="1"/>
</dbReference>
<organism evidence="3">
    <name type="scientific">hydrothermal vent metagenome</name>
    <dbReference type="NCBI Taxonomy" id="652676"/>
    <lineage>
        <taxon>unclassified sequences</taxon>
        <taxon>metagenomes</taxon>
        <taxon>ecological metagenomes</taxon>
    </lineage>
</organism>
<sequence>MNLLAPLGLAAAGLSIPLLVLYMLRSRRATIEVPSVLLWGDEDEFVSAALPWQRLTVTAALLLQLLALLLFALALARPFDRVRTVLGPHTVWVVDTSGSMAVAGRWEKTTEIIFDTLDDVSEEQLVSVVEAGVVPRVVVAFTDDPEAVRAAINSLQPSGGEADLSGAVTLARGLSTPDRASTILLVSDGDDEAALPGPMGSVRHILVDAVGDNIAITALNTDVPGQGQPRVFVEVTSFSARNEDVQLEILVDGLPISSEDLALEPGGRLSRVVPVDAGPGQTIEAVLIGANDALPADDASVIVLGEATTVTSAIVGAGSPFLETLLQALPDVVPATTSPADVLVIDVASAAAIDRPTWVIGPTEPPPGVTVVGRVDEPVITMQRPSEPLLEGVDLSELAIAEAAIVEAPGWYPIVAAGDVPLILLGDVDGQRVVYFTFDIVRSNLPVQVAFPILGARIMDYLAGSRLSTSGTAPAGTPLTLVTPAGSVPVVTTPDGDRIEMNPERRSFTATGEPGLYTVSYETDGVPVGGYVAARQFWPSESAGMFFQHTGDGVAAAAAQDDGFLTKERAALVIAVLLGVMLAEWWIALGRPTFMRKEVPA</sequence>
<evidence type="ECO:0000313" key="3">
    <source>
        <dbReference type="EMBL" id="VAW08499.1"/>
    </source>
</evidence>
<dbReference type="InterPro" id="IPR024163">
    <property type="entry name" value="Aerotolerance_reg_N"/>
</dbReference>
<dbReference type="PANTHER" id="PTHR37464">
    <property type="entry name" value="BLL2463 PROTEIN"/>
    <property type="match status" value="1"/>
</dbReference>
<dbReference type="Pfam" id="PF07584">
    <property type="entry name" value="BatA"/>
    <property type="match status" value="1"/>
</dbReference>
<protein>
    <recommendedName>
        <fullName evidence="2">VWFA domain-containing protein</fullName>
    </recommendedName>
</protein>
<feature type="domain" description="VWFA" evidence="2">
    <location>
        <begin position="87"/>
        <end position="270"/>
    </location>
</feature>
<dbReference type="AlphaFoldDB" id="A0A3B0T8Q6"/>
<name>A0A3B0T8Q6_9ZZZZ</name>
<dbReference type="Pfam" id="PF13519">
    <property type="entry name" value="VWA_2"/>
    <property type="match status" value="1"/>
</dbReference>
<dbReference type="PANTHER" id="PTHR37464:SF1">
    <property type="entry name" value="BLL2463 PROTEIN"/>
    <property type="match status" value="1"/>
</dbReference>
<keyword evidence="1" id="KW-1133">Transmembrane helix</keyword>
<feature type="transmembrane region" description="Helical" evidence="1">
    <location>
        <begin position="52"/>
        <end position="76"/>
    </location>
</feature>
<keyword evidence="1" id="KW-0472">Membrane</keyword>
<dbReference type="InterPro" id="IPR036465">
    <property type="entry name" value="vWFA_dom_sf"/>
</dbReference>
<evidence type="ECO:0000259" key="2">
    <source>
        <dbReference type="SMART" id="SM00327"/>
    </source>
</evidence>
<dbReference type="EMBL" id="UOEK01000467">
    <property type="protein sequence ID" value="VAW08499.1"/>
    <property type="molecule type" value="Genomic_DNA"/>
</dbReference>
<gene>
    <name evidence="3" type="ORF">MNBD_ACTINO02-417</name>
</gene>
<reference evidence="3" key="1">
    <citation type="submission" date="2018-06" db="EMBL/GenBank/DDBJ databases">
        <authorList>
            <person name="Zhirakovskaya E."/>
        </authorList>
    </citation>
    <scope>NUCLEOTIDE SEQUENCE</scope>
</reference>
<feature type="transmembrane region" description="Helical" evidence="1">
    <location>
        <begin position="570"/>
        <end position="588"/>
    </location>
</feature>
<accession>A0A3B0T8Q6</accession>